<dbReference type="Gene3D" id="1.10.3470.10">
    <property type="entry name" value="ABC transporter involved in vitamin B12 uptake, BtuC"/>
    <property type="match status" value="1"/>
</dbReference>
<feature type="transmembrane region" description="Helical" evidence="10">
    <location>
        <begin position="201"/>
        <end position="227"/>
    </location>
</feature>
<evidence type="ECO:0000256" key="7">
    <source>
        <dbReference type="ARBA" id="ARBA00022989"/>
    </source>
</evidence>
<evidence type="ECO:0000256" key="8">
    <source>
        <dbReference type="ARBA" id="ARBA00023136"/>
    </source>
</evidence>
<comment type="similarity">
    <text evidence="9">Belongs to the binding-protein-dependent transport system permease family. LivHM subfamily.</text>
</comment>
<keyword evidence="4" id="KW-0997">Cell inner membrane</keyword>
<keyword evidence="5 10" id="KW-0812">Transmembrane</keyword>
<dbReference type="PANTHER" id="PTHR11795">
    <property type="entry name" value="BRANCHED-CHAIN AMINO ACID TRANSPORT SYSTEM PERMEASE PROTEIN LIVH"/>
    <property type="match status" value="1"/>
</dbReference>
<keyword evidence="3" id="KW-1003">Cell membrane</keyword>
<sequence length="305" mass="32161">MEFFGQQLVNGLTLGSVYALIALGYTLIYGVLQLLNFAHGDVYMVGAFIGFFVMIGLGGPAAPIVPVWLMIMAMFLAAMLGSGILGVLIEQFAYRPLRNSPRIAPLISALGVSLFLQNAVLLLFGPRIRDYATTEYIPIGSGFSIGAIRIDPMRILVVVLSVILMLVLVRLVNRTRFGRGMRAVAFDREAAVMMGIDVNRVVVLTFFCASALAGAAGVMVGLVFFNVSNFMGFLAGLKGFTAAVVGGIGSVGGAMVGGLLIGLLEAFATGYLSANLANLISFVALIAVMLVKPRGLLGRSAIVKV</sequence>
<dbReference type="Pfam" id="PF02653">
    <property type="entry name" value="BPD_transp_2"/>
    <property type="match status" value="1"/>
</dbReference>
<feature type="transmembrane region" description="Helical" evidence="10">
    <location>
        <begin position="101"/>
        <end position="124"/>
    </location>
</feature>
<evidence type="ECO:0000256" key="9">
    <source>
        <dbReference type="ARBA" id="ARBA00037998"/>
    </source>
</evidence>
<evidence type="ECO:0000256" key="6">
    <source>
        <dbReference type="ARBA" id="ARBA00022970"/>
    </source>
</evidence>
<comment type="subcellular location">
    <subcellularLocation>
        <location evidence="1">Cell membrane</location>
        <topology evidence="1">Multi-pass membrane protein</topology>
    </subcellularLocation>
</comment>
<dbReference type="InterPro" id="IPR037294">
    <property type="entry name" value="ABC_BtuC-like"/>
</dbReference>
<evidence type="ECO:0000256" key="4">
    <source>
        <dbReference type="ARBA" id="ARBA00022519"/>
    </source>
</evidence>
<name>A0AAU8DRB3_9ACTN</name>
<feature type="transmembrane region" description="Helical" evidence="10">
    <location>
        <begin position="239"/>
        <end position="264"/>
    </location>
</feature>
<dbReference type="InterPro" id="IPR001851">
    <property type="entry name" value="ABC_transp_permease"/>
</dbReference>
<feature type="transmembrane region" description="Helical" evidence="10">
    <location>
        <begin position="12"/>
        <end position="35"/>
    </location>
</feature>
<evidence type="ECO:0000256" key="2">
    <source>
        <dbReference type="ARBA" id="ARBA00022448"/>
    </source>
</evidence>
<dbReference type="CDD" id="cd06582">
    <property type="entry name" value="TM_PBP1_LivH_like"/>
    <property type="match status" value="1"/>
</dbReference>
<dbReference type="GO" id="GO:1903806">
    <property type="term" value="P:L-isoleucine import across plasma membrane"/>
    <property type="evidence" value="ECO:0007669"/>
    <property type="project" value="TreeGrafter"/>
</dbReference>
<dbReference type="GO" id="GO:0015190">
    <property type="term" value="F:L-leucine transmembrane transporter activity"/>
    <property type="evidence" value="ECO:0007669"/>
    <property type="project" value="TreeGrafter"/>
</dbReference>
<dbReference type="GO" id="GO:0005886">
    <property type="term" value="C:plasma membrane"/>
    <property type="evidence" value="ECO:0007669"/>
    <property type="project" value="UniProtKB-SubCell"/>
</dbReference>
<dbReference type="EMBL" id="CP159218">
    <property type="protein sequence ID" value="XCG63815.1"/>
    <property type="molecule type" value="Genomic_DNA"/>
</dbReference>
<dbReference type="GO" id="GO:0042941">
    <property type="term" value="P:D-alanine transmembrane transport"/>
    <property type="evidence" value="ECO:0007669"/>
    <property type="project" value="TreeGrafter"/>
</dbReference>
<dbReference type="InterPro" id="IPR052157">
    <property type="entry name" value="BCAA_transport_permease"/>
</dbReference>
<evidence type="ECO:0000313" key="11">
    <source>
        <dbReference type="EMBL" id="XCG63815.1"/>
    </source>
</evidence>
<keyword evidence="6" id="KW-0029">Amino-acid transport</keyword>
<dbReference type="RefSeq" id="WP_353649430.1">
    <property type="nucleotide sequence ID" value="NZ_CP159218.1"/>
</dbReference>
<dbReference type="GO" id="GO:0015808">
    <property type="term" value="P:L-alanine transport"/>
    <property type="evidence" value="ECO:0007669"/>
    <property type="project" value="TreeGrafter"/>
</dbReference>
<feature type="transmembrane region" description="Helical" evidence="10">
    <location>
        <begin position="67"/>
        <end position="89"/>
    </location>
</feature>
<dbReference type="GO" id="GO:0015192">
    <property type="term" value="F:L-phenylalanine transmembrane transporter activity"/>
    <property type="evidence" value="ECO:0007669"/>
    <property type="project" value="TreeGrafter"/>
</dbReference>
<gene>
    <name evidence="11" type="ORF">ABLG96_00200</name>
</gene>
<keyword evidence="8 10" id="KW-0472">Membrane</keyword>
<evidence type="ECO:0000256" key="5">
    <source>
        <dbReference type="ARBA" id="ARBA00022692"/>
    </source>
</evidence>
<dbReference type="AlphaFoldDB" id="A0AAU8DRB3"/>
<organism evidence="11">
    <name type="scientific">Nakamurella sp. A5-74</name>
    <dbReference type="NCBI Taxonomy" id="3158264"/>
    <lineage>
        <taxon>Bacteria</taxon>
        <taxon>Bacillati</taxon>
        <taxon>Actinomycetota</taxon>
        <taxon>Actinomycetes</taxon>
        <taxon>Nakamurellales</taxon>
        <taxon>Nakamurellaceae</taxon>
        <taxon>Nakamurella</taxon>
    </lineage>
</organism>
<feature type="transmembrane region" description="Helical" evidence="10">
    <location>
        <begin position="42"/>
        <end position="61"/>
    </location>
</feature>
<accession>A0AAU8DRB3</accession>
<dbReference type="GO" id="GO:0015188">
    <property type="term" value="F:L-isoleucine transmembrane transporter activity"/>
    <property type="evidence" value="ECO:0007669"/>
    <property type="project" value="TreeGrafter"/>
</dbReference>
<evidence type="ECO:0000256" key="10">
    <source>
        <dbReference type="SAM" id="Phobius"/>
    </source>
</evidence>
<feature type="transmembrane region" description="Helical" evidence="10">
    <location>
        <begin position="153"/>
        <end position="172"/>
    </location>
</feature>
<protein>
    <submittedName>
        <fullName evidence="11">Branched-chain amino acid ABC transporter permease</fullName>
    </submittedName>
</protein>
<dbReference type="PANTHER" id="PTHR11795:SF371">
    <property type="entry name" value="HIGH-AFFINITY BRANCHED-CHAIN AMINO ACID TRANSPORT SYSTEM PERMEASE PROTEIN LIVH"/>
    <property type="match status" value="1"/>
</dbReference>
<dbReference type="GO" id="GO:0005304">
    <property type="term" value="F:L-valine transmembrane transporter activity"/>
    <property type="evidence" value="ECO:0007669"/>
    <property type="project" value="TreeGrafter"/>
</dbReference>
<feature type="transmembrane region" description="Helical" evidence="10">
    <location>
        <begin position="271"/>
        <end position="291"/>
    </location>
</feature>
<keyword evidence="7 10" id="KW-1133">Transmembrane helix</keyword>
<evidence type="ECO:0000256" key="1">
    <source>
        <dbReference type="ARBA" id="ARBA00004651"/>
    </source>
</evidence>
<keyword evidence="2" id="KW-0813">Transport</keyword>
<proteinExistence type="inferred from homology"/>
<reference evidence="11" key="1">
    <citation type="submission" date="2024-05" db="EMBL/GenBank/DDBJ databases">
        <authorList>
            <person name="Cai S.Y."/>
            <person name="Jin L.M."/>
            <person name="Li H.R."/>
        </authorList>
    </citation>
    <scope>NUCLEOTIDE SEQUENCE</scope>
    <source>
        <strain evidence="11">A5-74</strain>
    </source>
</reference>
<evidence type="ECO:0000256" key="3">
    <source>
        <dbReference type="ARBA" id="ARBA00022475"/>
    </source>
</evidence>